<sequence length="226" mass="25708">MRLLTCILFLLIISPAWGQEKPEDPILAERGWHVLSFDYKKPNVFRAHEDGSIEISTNDSVSVLYKSLDVDLAKTPVLSWQWKVDQTVPVTDLSVKGKDDRAVALYISFPFDYERAGFWERFIRAIVVAFKGEDTPGRVLTYVWGGAYEAGTVIESPYLKSAGGMTILRKATEPTGIWYRDQINIAKDYERIFDQPANQPYQIAISADTDDTKVTSRAFVKDIRFE</sequence>
<gene>
    <name evidence="2" type="ORF">MTBPR1_60131</name>
</gene>
<protein>
    <recommendedName>
        <fullName evidence="4">DUF3047 domain-containing protein</fullName>
    </recommendedName>
</protein>
<dbReference type="EMBL" id="FLYE01000045">
    <property type="protein sequence ID" value="SCA57618.1"/>
    <property type="molecule type" value="Genomic_DNA"/>
</dbReference>
<dbReference type="RefSeq" id="WP_069189634.1">
    <property type="nucleotide sequence ID" value="NZ_FLYE01000045.1"/>
</dbReference>
<dbReference type="InterPro" id="IPR021409">
    <property type="entry name" value="DUF3047"/>
</dbReference>
<dbReference type="STRING" id="1867952.MTBPR1_60131"/>
<dbReference type="Proteomes" id="UP000231658">
    <property type="component" value="Unassembled WGS sequence"/>
</dbReference>
<feature type="chain" id="PRO_5008680838" description="DUF3047 domain-containing protein" evidence="1">
    <location>
        <begin position="19"/>
        <end position="226"/>
    </location>
</feature>
<reference evidence="2 3" key="1">
    <citation type="submission" date="2016-07" db="EMBL/GenBank/DDBJ databases">
        <authorList>
            <person name="Lefevre C.T."/>
        </authorList>
    </citation>
    <scope>NUCLEOTIDE SEQUENCE [LARGE SCALE GENOMIC DNA]</scope>
    <source>
        <strain evidence="2">PR1</strain>
    </source>
</reference>
<feature type="signal peptide" evidence="1">
    <location>
        <begin position="1"/>
        <end position="18"/>
    </location>
</feature>
<proteinExistence type="predicted"/>
<keyword evidence="3" id="KW-1185">Reference proteome</keyword>
<organism evidence="2 3">
    <name type="scientific">Candidatus Terasakiella magnetica</name>
    <dbReference type="NCBI Taxonomy" id="1867952"/>
    <lineage>
        <taxon>Bacteria</taxon>
        <taxon>Pseudomonadati</taxon>
        <taxon>Pseudomonadota</taxon>
        <taxon>Alphaproteobacteria</taxon>
        <taxon>Rhodospirillales</taxon>
        <taxon>Terasakiellaceae</taxon>
        <taxon>Terasakiella</taxon>
    </lineage>
</organism>
<evidence type="ECO:0000313" key="2">
    <source>
        <dbReference type="EMBL" id="SCA57618.1"/>
    </source>
</evidence>
<dbReference type="AlphaFoldDB" id="A0A1C3RK15"/>
<evidence type="ECO:0008006" key="4">
    <source>
        <dbReference type="Google" id="ProtNLM"/>
    </source>
</evidence>
<evidence type="ECO:0000313" key="3">
    <source>
        <dbReference type="Proteomes" id="UP000231658"/>
    </source>
</evidence>
<accession>A0A1C3RK15</accession>
<keyword evidence="1" id="KW-0732">Signal</keyword>
<evidence type="ECO:0000256" key="1">
    <source>
        <dbReference type="SAM" id="SignalP"/>
    </source>
</evidence>
<dbReference type="Pfam" id="PF11249">
    <property type="entry name" value="DUF3047"/>
    <property type="match status" value="1"/>
</dbReference>
<name>A0A1C3RK15_9PROT</name>